<evidence type="ECO:0000256" key="4">
    <source>
        <dbReference type="ARBA" id="ARBA00022729"/>
    </source>
</evidence>
<accession>A0A6M2FAH2</accession>
<keyword evidence="3" id="KW-0645">Protease</keyword>
<evidence type="ECO:0000256" key="9">
    <source>
        <dbReference type="ARBA" id="ARBA00023180"/>
    </source>
</evidence>
<keyword evidence="2" id="KW-0964">Secreted</keyword>
<organism evidence="15">
    <name type="scientific">Populus davidiana</name>
    <dbReference type="NCBI Taxonomy" id="266767"/>
    <lineage>
        <taxon>Eukaryota</taxon>
        <taxon>Viridiplantae</taxon>
        <taxon>Streptophyta</taxon>
        <taxon>Embryophyta</taxon>
        <taxon>Tracheophyta</taxon>
        <taxon>Spermatophyta</taxon>
        <taxon>Magnoliopsida</taxon>
        <taxon>eudicotyledons</taxon>
        <taxon>Gunneridae</taxon>
        <taxon>Pentapetalae</taxon>
        <taxon>rosids</taxon>
        <taxon>fabids</taxon>
        <taxon>Malpighiales</taxon>
        <taxon>Salicaceae</taxon>
        <taxon>Saliceae</taxon>
        <taxon>Populus</taxon>
    </lineage>
</organism>
<dbReference type="GO" id="GO:0005576">
    <property type="term" value="C:extracellular region"/>
    <property type="evidence" value="ECO:0007669"/>
    <property type="project" value="UniProtKB-SubCell"/>
</dbReference>
<evidence type="ECO:0000256" key="11">
    <source>
        <dbReference type="ARBA" id="ARBA00041094"/>
    </source>
</evidence>
<sequence>MDMRIGLLFLLTLSAAGSTAARQMAATEIFRTTTGTYDISAIKMKNQELETDIQTSNNVTRKDEVCTLCEEFAAQALDYMAENKTQTEILEILHKTCSRLTTFKQECITLVDYYSSIFFSYVSSVQSDDFCRKYNLCHEMEIFSAKHQEDSCSICQHAISEVLVKLKDPDTQLEIIDLLLKACNSMENYAKKCKRMVFEYGPLILINAEQFLETKDVCTLLHACKVPKDSGEQASTMLKADS</sequence>
<dbReference type="PANTHER" id="PTHR11480:SF3">
    <property type="entry name" value="BCDNA.GH08312"/>
    <property type="match status" value="1"/>
</dbReference>
<dbReference type="EMBL" id="GILB01012903">
    <property type="protein sequence ID" value="NUU93236.1"/>
    <property type="molecule type" value="Transcribed_RNA"/>
</dbReference>
<keyword evidence="7" id="KW-0865">Zymogen</keyword>
<dbReference type="GO" id="GO:0006508">
    <property type="term" value="P:proteolysis"/>
    <property type="evidence" value="ECO:0007669"/>
    <property type="project" value="UniProtKB-KW"/>
</dbReference>
<feature type="chain" id="PRO_5026692490" description="Pulmonary surfactant-associated protein B" evidence="13">
    <location>
        <begin position="22"/>
        <end position="242"/>
    </location>
</feature>
<keyword evidence="6" id="KW-0064">Aspartyl protease</keyword>
<evidence type="ECO:0000256" key="1">
    <source>
        <dbReference type="ARBA" id="ARBA00004239"/>
    </source>
</evidence>
<dbReference type="PROSITE" id="PS50015">
    <property type="entry name" value="SAP_B"/>
    <property type="match status" value="2"/>
</dbReference>
<dbReference type="SUPFAM" id="SSF47862">
    <property type="entry name" value="Saposin"/>
    <property type="match status" value="2"/>
</dbReference>
<evidence type="ECO:0000256" key="7">
    <source>
        <dbReference type="ARBA" id="ARBA00023145"/>
    </source>
</evidence>
<keyword evidence="4 13" id="KW-0732">Signal</keyword>
<protein>
    <recommendedName>
        <fullName evidence="11">Pulmonary surfactant-associated protein B</fullName>
    </recommendedName>
    <alternativeName>
        <fullName evidence="12">Pulmonary surfactant-associated proteolipid SPL(Phe)</fullName>
    </alternativeName>
</protein>
<dbReference type="InterPro" id="IPR007856">
    <property type="entry name" value="SapB_1"/>
</dbReference>
<evidence type="ECO:0000256" key="12">
    <source>
        <dbReference type="ARBA" id="ARBA00041785"/>
    </source>
</evidence>
<feature type="signal peptide" evidence="13">
    <location>
        <begin position="1"/>
        <end position="21"/>
    </location>
</feature>
<dbReference type="AlphaFoldDB" id="A0A6M2FAH2"/>
<evidence type="ECO:0000259" key="14">
    <source>
        <dbReference type="PROSITE" id="PS50015"/>
    </source>
</evidence>
<keyword evidence="5" id="KW-0677">Repeat</keyword>
<evidence type="ECO:0000256" key="3">
    <source>
        <dbReference type="ARBA" id="ARBA00022670"/>
    </source>
</evidence>
<comment type="function">
    <text evidence="10">Pulmonary surfactant-associated proteins promote alveolar stability by lowering the surface tension at the air-liquid interface in the peripheral air spaces. SP-B increases the collapse pressure of palmitic acid to nearly 70 millinewtons per meter.</text>
</comment>
<dbReference type="PANTHER" id="PTHR11480">
    <property type="entry name" value="SAPOSIN-RELATED"/>
    <property type="match status" value="1"/>
</dbReference>
<evidence type="ECO:0000256" key="2">
    <source>
        <dbReference type="ARBA" id="ARBA00022525"/>
    </source>
</evidence>
<dbReference type="Pfam" id="PF05184">
    <property type="entry name" value="SapB_1"/>
    <property type="match status" value="2"/>
</dbReference>
<dbReference type="InterPro" id="IPR011001">
    <property type="entry name" value="Saposin-like"/>
</dbReference>
<feature type="domain" description="Saposin B-type" evidence="14">
    <location>
        <begin position="148"/>
        <end position="228"/>
    </location>
</feature>
<dbReference type="GO" id="GO:0006629">
    <property type="term" value="P:lipid metabolic process"/>
    <property type="evidence" value="ECO:0007669"/>
    <property type="project" value="InterPro"/>
</dbReference>
<keyword evidence="8" id="KW-1015">Disulfide bond</keyword>
<evidence type="ECO:0000256" key="5">
    <source>
        <dbReference type="ARBA" id="ARBA00022737"/>
    </source>
</evidence>
<dbReference type="InterPro" id="IPR008139">
    <property type="entry name" value="SaposinB_dom"/>
</dbReference>
<proteinExistence type="predicted"/>
<evidence type="ECO:0000313" key="15">
    <source>
        <dbReference type="EMBL" id="NUU93236.1"/>
    </source>
</evidence>
<dbReference type="InterPro" id="IPR008138">
    <property type="entry name" value="SapB_2"/>
</dbReference>
<evidence type="ECO:0000256" key="8">
    <source>
        <dbReference type="ARBA" id="ARBA00023157"/>
    </source>
</evidence>
<reference evidence="15" key="1">
    <citation type="submission" date="2020-03" db="EMBL/GenBank/DDBJ databases">
        <authorList>
            <person name="Zhang R."/>
        </authorList>
    </citation>
    <scope>NUCLEOTIDE SEQUENCE</scope>
</reference>
<evidence type="ECO:0000256" key="6">
    <source>
        <dbReference type="ARBA" id="ARBA00022750"/>
    </source>
</evidence>
<dbReference type="InterPro" id="IPR051428">
    <property type="entry name" value="Sphingo_Act-Surfact_Prot"/>
</dbReference>
<name>A0A6M2FAH2_9ROSI</name>
<evidence type="ECO:0000256" key="10">
    <source>
        <dbReference type="ARBA" id="ARBA00037221"/>
    </source>
</evidence>
<evidence type="ECO:0000256" key="13">
    <source>
        <dbReference type="SAM" id="SignalP"/>
    </source>
</evidence>
<keyword evidence="6" id="KW-0378">Hydrolase</keyword>
<dbReference type="FunFam" id="1.10.225.10:FF:000008">
    <property type="entry name" value="Pulmonary surfactant-associated protein B"/>
    <property type="match status" value="1"/>
</dbReference>
<dbReference type="SMART" id="SM00741">
    <property type="entry name" value="SapB"/>
    <property type="match status" value="2"/>
</dbReference>
<comment type="subcellular location">
    <subcellularLocation>
        <location evidence="1">Secreted</location>
        <location evidence="1">Extracellular space</location>
    </subcellularLocation>
</comment>
<dbReference type="Pfam" id="PF03489">
    <property type="entry name" value="SapB_2"/>
    <property type="match status" value="1"/>
</dbReference>
<feature type="domain" description="Saposin B-type" evidence="14">
    <location>
        <begin position="62"/>
        <end position="141"/>
    </location>
</feature>
<dbReference type="Gene3D" id="1.10.225.10">
    <property type="entry name" value="Saposin-like"/>
    <property type="match status" value="2"/>
</dbReference>
<dbReference type="GO" id="GO:0004190">
    <property type="term" value="F:aspartic-type endopeptidase activity"/>
    <property type="evidence" value="ECO:0007669"/>
    <property type="project" value="UniProtKB-KW"/>
</dbReference>
<keyword evidence="9" id="KW-0325">Glycoprotein</keyword>